<reference evidence="2" key="2">
    <citation type="submission" date="2023-07" db="EMBL/GenBank/DDBJ databases">
        <authorList>
            <consortium name="Lawrence Berkeley National Laboratory"/>
            <person name="Haridas S."/>
            <person name="Hensen N."/>
            <person name="Bonometti L."/>
            <person name="Westerberg I."/>
            <person name="Brannstrom I.O."/>
            <person name="Guillou S."/>
            <person name="Cros-Aarteil S."/>
            <person name="Calhoun S."/>
            <person name="Kuo A."/>
            <person name="Mondo S."/>
            <person name="Pangilinan J."/>
            <person name="Riley R."/>
            <person name="LaButti K."/>
            <person name="Andreopoulos B."/>
            <person name="Lipzen A."/>
            <person name="Chen C."/>
            <person name="Yanf M."/>
            <person name="Daum C."/>
            <person name="Ng V."/>
            <person name="Clum A."/>
            <person name="Steindorff A."/>
            <person name="Ohm R."/>
            <person name="Martin F."/>
            <person name="Silar P."/>
            <person name="Natvig D."/>
            <person name="Lalanne C."/>
            <person name="Gautier V."/>
            <person name="Ament-velasquez S.L."/>
            <person name="Kruys A."/>
            <person name="Hutchinson M.I."/>
            <person name="Powell A.J."/>
            <person name="Barry K."/>
            <person name="Miller A.N."/>
            <person name="Grigoriev I.V."/>
            <person name="Debuchy R."/>
            <person name="Gladieux P."/>
            <person name="Thoren M.H."/>
            <person name="Johannesson H."/>
        </authorList>
    </citation>
    <scope>NUCLEOTIDE SEQUENCE</scope>
    <source>
        <strain evidence="2">FGSC 1904</strain>
    </source>
</reference>
<name>A0AAE0P2V6_SORBR</name>
<dbReference type="PANTHER" id="PTHR24148">
    <property type="entry name" value="ANKYRIN REPEAT DOMAIN-CONTAINING PROTEIN 39 HOMOLOG-RELATED"/>
    <property type="match status" value="1"/>
</dbReference>
<dbReference type="InterPro" id="IPR010730">
    <property type="entry name" value="HET"/>
</dbReference>
<dbReference type="Proteomes" id="UP001281003">
    <property type="component" value="Unassembled WGS sequence"/>
</dbReference>
<dbReference type="AlphaFoldDB" id="A0AAE0P2V6"/>
<protein>
    <submittedName>
        <fullName evidence="2">Heterokaryon incompatibility protein-domain-containing protein</fullName>
    </submittedName>
</protein>
<proteinExistence type="predicted"/>
<comment type="caution">
    <text evidence="2">The sequence shown here is derived from an EMBL/GenBank/DDBJ whole genome shotgun (WGS) entry which is preliminary data.</text>
</comment>
<evidence type="ECO:0000313" key="2">
    <source>
        <dbReference type="EMBL" id="KAK3392322.1"/>
    </source>
</evidence>
<dbReference type="PANTHER" id="PTHR24148:SF77">
    <property type="entry name" value="HETEROKARYON INCOMPATIBILITY DOMAIN-CONTAINING PROTEIN"/>
    <property type="match status" value="1"/>
</dbReference>
<dbReference type="EMBL" id="JAUTDP010000011">
    <property type="protein sequence ID" value="KAK3392322.1"/>
    <property type="molecule type" value="Genomic_DNA"/>
</dbReference>
<gene>
    <name evidence="2" type="ORF">B0T20DRAFT_482454</name>
</gene>
<dbReference type="Pfam" id="PF06985">
    <property type="entry name" value="HET"/>
    <property type="match status" value="1"/>
</dbReference>
<reference evidence="2" key="1">
    <citation type="journal article" date="2023" name="Mol. Phylogenet. Evol.">
        <title>Genome-scale phylogeny and comparative genomics of the fungal order Sordariales.</title>
        <authorList>
            <person name="Hensen N."/>
            <person name="Bonometti L."/>
            <person name="Westerberg I."/>
            <person name="Brannstrom I.O."/>
            <person name="Guillou S."/>
            <person name="Cros-Aarteil S."/>
            <person name="Calhoun S."/>
            <person name="Haridas S."/>
            <person name="Kuo A."/>
            <person name="Mondo S."/>
            <person name="Pangilinan J."/>
            <person name="Riley R."/>
            <person name="LaButti K."/>
            <person name="Andreopoulos B."/>
            <person name="Lipzen A."/>
            <person name="Chen C."/>
            <person name="Yan M."/>
            <person name="Daum C."/>
            <person name="Ng V."/>
            <person name="Clum A."/>
            <person name="Steindorff A."/>
            <person name="Ohm R.A."/>
            <person name="Martin F."/>
            <person name="Silar P."/>
            <person name="Natvig D.O."/>
            <person name="Lalanne C."/>
            <person name="Gautier V."/>
            <person name="Ament-Velasquez S.L."/>
            <person name="Kruys A."/>
            <person name="Hutchinson M.I."/>
            <person name="Powell A.J."/>
            <person name="Barry K."/>
            <person name="Miller A.N."/>
            <person name="Grigoriev I.V."/>
            <person name="Debuchy R."/>
            <person name="Gladieux P."/>
            <person name="Hiltunen Thoren M."/>
            <person name="Johannesson H."/>
        </authorList>
    </citation>
    <scope>NUCLEOTIDE SEQUENCE</scope>
    <source>
        <strain evidence="2">FGSC 1904</strain>
    </source>
</reference>
<feature type="domain" description="Heterokaryon incompatibility" evidence="1">
    <location>
        <begin position="124"/>
        <end position="219"/>
    </location>
</feature>
<keyword evidence="3" id="KW-1185">Reference proteome</keyword>
<evidence type="ECO:0000259" key="1">
    <source>
        <dbReference type="Pfam" id="PF06985"/>
    </source>
</evidence>
<organism evidence="2 3">
    <name type="scientific">Sordaria brevicollis</name>
    <dbReference type="NCBI Taxonomy" id="83679"/>
    <lineage>
        <taxon>Eukaryota</taxon>
        <taxon>Fungi</taxon>
        <taxon>Dikarya</taxon>
        <taxon>Ascomycota</taxon>
        <taxon>Pezizomycotina</taxon>
        <taxon>Sordariomycetes</taxon>
        <taxon>Sordariomycetidae</taxon>
        <taxon>Sordariales</taxon>
        <taxon>Sordariaceae</taxon>
        <taxon>Sordaria</taxon>
    </lineage>
</organism>
<accession>A0AAE0P2V6</accession>
<sequence>MPPLSECLDQKWPRIRLLTLSGPHSPTFETISLETHWSTVPEKYIALSYEWGKSEPDDPYITVDRRPVQVRKNLYEAMKQIFKHRLQGLKRHLEQQDCSHRDECTCSEPAPDDLGNSSVWAQHNPLRLWIDALCINQSDHQEKSNQVGKMGRIFSSASLVLAWTGLPRDGSDDAIKILRMSSDELSKFVATGALTDTRRASVVSFCERTYWRRVWILQELFLAKDYFVMCGSGSVASKSLDQALTHLSQLDQQTPDSTGAAAEKQQTIRTTPAHSIVLYKRTKGFCTLFRWLLLCLKSNFQATVPHDYIYALLSISWDGVFETNYGQLDKSKIEIDYDKSVMEVFRQLLQSFEDDPTVWHRKWLLEFAQKMSISKEEANTLLDCEHLRRRSLGPIPNPTQYTPGPGIIPREKQKNLFDLLPDSVLRAIQKQLDQGHINDFEVELDQSLADFYRQLLESCRNNPPRGFSMERTFPPPRGEAADDMLETEEERLEDEFMMKSVFWTEYREYKRERMNRRAQKQLET</sequence>
<evidence type="ECO:0000313" key="3">
    <source>
        <dbReference type="Proteomes" id="UP001281003"/>
    </source>
</evidence>
<dbReference type="InterPro" id="IPR052895">
    <property type="entry name" value="HetReg/Transcr_Mod"/>
</dbReference>